<keyword evidence="2" id="KW-0238">DNA-binding</keyword>
<dbReference type="KEGG" id="sera:Ser39006_004270"/>
<dbReference type="SUPFAM" id="SSF51215">
    <property type="entry name" value="Regulatory protein AraC"/>
    <property type="match status" value="1"/>
</dbReference>
<dbReference type="InterPro" id="IPR050204">
    <property type="entry name" value="AraC_XylS_family_regulators"/>
</dbReference>
<dbReference type="SUPFAM" id="SSF46689">
    <property type="entry name" value="Homeodomain-like"/>
    <property type="match status" value="2"/>
</dbReference>
<reference evidence="6" key="4">
    <citation type="submission" date="2017-11" db="EMBL/GenBank/DDBJ databases">
        <title>Complete genome sequence of Serratia sp. ATCC 39006.</title>
        <authorList>
            <person name="Hampton H.G."/>
            <person name="Jackson S.A."/>
            <person name="Jauregui R."/>
            <person name="Poulter G.T.M."/>
            <person name="Salmond G.P.C."/>
            <person name="Fineran P.C."/>
        </authorList>
    </citation>
    <scope>NUCLEOTIDE SEQUENCE</scope>
    <source>
        <strain evidence="6">ATCC 39006</strain>
    </source>
</reference>
<sequence>MVELSTGKDWVYRAPESGKLERIEAYFSNHGYDPHRHDTFAIGRTLSGVQSFHYRGAMQHSLPGNTIVLYPDEEHDGQAGTQEGFRYRMIYVEPALIQQILKGKPLPFIKNGITTDPRLFQATNTLLQQMDCQINPMEEDDALYDLAIALSETVGQSITNNKSFDYLAAERAREYINVSLDRNITLDELAEQAGRDRWSLSRDFRLLFGTSPHRYITMRRLDIVKSCLMQGESIIDAAMIAGFFDQSHMSRHFTKTFGLTPFRWKSIHSKNTKRNGTKI</sequence>
<evidence type="ECO:0000256" key="1">
    <source>
        <dbReference type="ARBA" id="ARBA00023015"/>
    </source>
</evidence>
<dbReference type="PANTHER" id="PTHR46796">
    <property type="entry name" value="HTH-TYPE TRANSCRIPTIONAL ACTIVATOR RHAS-RELATED"/>
    <property type="match status" value="1"/>
</dbReference>
<evidence type="ECO:0000313" key="7">
    <source>
        <dbReference type="Proteomes" id="UP000017700"/>
    </source>
</evidence>
<dbReference type="Pfam" id="PF02311">
    <property type="entry name" value="AraC_binding"/>
    <property type="match status" value="1"/>
</dbReference>
<dbReference type="InterPro" id="IPR009057">
    <property type="entry name" value="Homeodomain-like_sf"/>
</dbReference>
<gene>
    <name evidence="5" type="ORF">CWC46_04270</name>
    <name evidence="6" type="ORF">Ser39006_004270</name>
</gene>
<keyword evidence="1" id="KW-0805">Transcription regulation</keyword>
<dbReference type="InterPro" id="IPR037923">
    <property type="entry name" value="HTH-like"/>
</dbReference>
<dbReference type="AlphaFoldDB" id="A0A2I5TFS7"/>
<proteinExistence type="predicted"/>
<protein>
    <submittedName>
        <fullName evidence="6">AraC family transcriptional regulator</fullName>
    </submittedName>
</protein>
<dbReference type="InterPro" id="IPR003313">
    <property type="entry name" value="AraC-bd"/>
</dbReference>
<keyword evidence="7" id="KW-1185">Reference proteome</keyword>
<dbReference type="Pfam" id="PF12833">
    <property type="entry name" value="HTH_18"/>
    <property type="match status" value="1"/>
</dbReference>
<dbReference type="GO" id="GO:0003700">
    <property type="term" value="F:DNA-binding transcription factor activity"/>
    <property type="evidence" value="ECO:0007669"/>
    <property type="project" value="InterPro"/>
</dbReference>
<dbReference type="RefSeq" id="WP_021013437.1">
    <property type="nucleotide sequence ID" value="NZ_CP025084.1"/>
</dbReference>
<keyword evidence="3" id="KW-0804">Transcription</keyword>
<dbReference type="SMART" id="SM00342">
    <property type="entry name" value="HTH_ARAC"/>
    <property type="match status" value="1"/>
</dbReference>
<evidence type="ECO:0000256" key="2">
    <source>
        <dbReference type="ARBA" id="ARBA00023125"/>
    </source>
</evidence>
<dbReference type="KEGG" id="serq:CWC46_04270"/>
<feature type="domain" description="HTH araC/xylS-type" evidence="4">
    <location>
        <begin position="170"/>
        <end position="267"/>
    </location>
</feature>
<organism evidence="6 7">
    <name type="scientific">Serratia sp. (strain ATCC 39006)</name>
    <name type="common">Prodigiosinella confusarubida</name>
    <dbReference type="NCBI Taxonomy" id="104623"/>
    <lineage>
        <taxon>Bacteria</taxon>
        <taxon>Pseudomonadati</taxon>
        <taxon>Pseudomonadota</taxon>
        <taxon>Gammaproteobacteria</taxon>
        <taxon>Enterobacterales</taxon>
        <taxon>Pectobacteriaceae</taxon>
        <taxon>Prodigiosinella</taxon>
    </lineage>
</organism>
<dbReference type="EMBL" id="CP025084">
    <property type="protein sequence ID" value="AUH03416.1"/>
    <property type="molecule type" value="Genomic_DNA"/>
</dbReference>
<dbReference type="Proteomes" id="UP000017700">
    <property type="component" value="Chromosome"/>
</dbReference>
<dbReference type="Gene3D" id="1.10.10.60">
    <property type="entry name" value="Homeodomain-like"/>
    <property type="match status" value="1"/>
</dbReference>
<evidence type="ECO:0000313" key="5">
    <source>
        <dbReference type="EMBL" id="AUG99100.1"/>
    </source>
</evidence>
<dbReference type="OrthoDB" id="9809338at2"/>
<evidence type="ECO:0000313" key="8">
    <source>
        <dbReference type="Proteomes" id="UP000233778"/>
    </source>
</evidence>
<dbReference type="PANTHER" id="PTHR46796:SF2">
    <property type="entry name" value="TRANSCRIPTIONAL REGULATORY PROTEIN"/>
    <property type="match status" value="1"/>
</dbReference>
<dbReference type="Proteomes" id="UP000233778">
    <property type="component" value="Chromosome"/>
</dbReference>
<dbReference type="GO" id="GO:0043565">
    <property type="term" value="F:sequence-specific DNA binding"/>
    <property type="evidence" value="ECO:0007669"/>
    <property type="project" value="InterPro"/>
</dbReference>
<dbReference type="InterPro" id="IPR018060">
    <property type="entry name" value="HTH_AraC"/>
</dbReference>
<evidence type="ECO:0000313" key="6">
    <source>
        <dbReference type="EMBL" id="AUH03416.1"/>
    </source>
</evidence>
<evidence type="ECO:0000259" key="4">
    <source>
        <dbReference type="PROSITE" id="PS01124"/>
    </source>
</evidence>
<reference evidence="6 7" key="1">
    <citation type="journal article" date="2013" name="Genome Announc.">
        <title>Draft genome sequence of Serratia sp. strain ATCC 39006, a model bacterium for analysis of the biosynthesis and regulation of prodigiosin, a carbapenem, and gas vesicles.</title>
        <authorList>
            <person name="Fineran P.C."/>
            <person name="Iglesias Cans M.C."/>
            <person name="Ramsay J.P."/>
            <person name="Wilf N.M."/>
            <person name="Cossyleon D."/>
            <person name="McNeil M.B."/>
            <person name="Williamson N.R."/>
            <person name="Monson R.E."/>
            <person name="Becher S.A."/>
            <person name="Stanton J.A."/>
            <person name="Brugger K."/>
            <person name="Brown S.D."/>
            <person name="Salmond G.P."/>
        </authorList>
    </citation>
    <scope>NUCLEOTIDE SEQUENCE [LARGE SCALE GENOMIC DNA]</scope>
    <source>
        <strain evidence="6">ATCC 39006</strain>
        <strain evidence="7">ATCC 39006 / SC 11482</strain>
    </source>
</reference>
<dbReference type="EMBL" id="CP025085">
    <property type="protein sequence ID" value="AUG99100.1"/>
    <property type="molecule type" value="Genomic_DNA"/>
</dbReference>
<dbReference type="STRING" id="104623.Ser39006_00160"/>
<name>A0A2I5TFS7_SERS3</name>
<evidence type="ECO:0000256" key="3">
    <source>
        <dbReference type="ARBA" id="ARBA00023163"/>
    </source>
</evidence>
<reference evidence="5 8" key="3">
    <citation type="submission" date="2017-11" db="EMBL/GenBank/DDBJ databases">
        <title>Complete genome sequence of Serratia sp. ATCC 39006 LacA.</title>
        <authorList>
            <person name="Hampton H.G."/>
            <person name="Jackson S.A."/>
            <person name="Jauregui R."/>
            <person name="Poulter G.T.M."/>
            <person name="Salmond G.P.C."/>
            <person name="Fineran P.C."/>
        </authorList>
    </citation>
    <scope>NUCLEOTIDE SEQUENCE [LARGE SCALE GENOMIC DNA]</scope>
    <source>
        <strain evidence="5 8">ATCC 39006</strain>
    </source>
</reference>
<reference evidence="6" key="2">
    <citation type="submission" date="2013-09" db="EMBL/GenBank/DDBJ databases">
        <authorList>
            <person name="Wang G."/>
            <person name="Yang Y."/>
            <person name="Su Y."/>
        </authorList>
    </citation>
    <scope>NUCLEOTIDE SEQUENCE</scope>
    <source>
        <strain evidence="6">ATCC 39006</strain>
    </source>
</reference>
<accession>A0A2I5TFS7</accession>
<dbReference type="PROSITE" id="PS01124">
    <property type="entry name" value="HTH_ARAC_FAMILY_2"/>
    <property type="match status" value="1"/>
</dbReference>